<feature type="region of interest" description="Disordered" evidence="1">
    <location>
        <begin position="41"/>
        <end position="64"/>
    </location>
</feature>
<sequence length="64" mass="7140">MELWIELLTSWIGILSLSVIVFIIGMAAFFIAFFVRKSREPGDGQPDLGSERIPGSQRHPGHSQ</sequence>
<dbReference type="AlphaFoldDB" id="A0A498C6I7"/>
<evidence type="ECO:0000313" key="3">
    <source>
        <dbReference type="EMBL" id="RLK50679.1"/>
    </source>
</evidence>
<feature type="transmembrane region" description="Helical" evidence="2">
    <location>
        <begin position="12"/>
        <end position="35"/>
    </location>
</feature>
<reference evidence="3 4" key="1">
    <citation type="submission" date="2018-10" db="EMBL/GenBank/DDBJ databases">
        <title>Genomic Encyclopedia of Type Strains, Phase IV (KMG-IV): sequencing the most valuable type-strain genomes for metagenomic binning, comparative biology and taxonomic classification.</title>
        <authorList>
            <person name="Goeker M."/>
        </authorList>
    </citation>
    <scope>NUCLEOTIDE SEQUENCE [LARGE SCALE GENOMIC DNA]</scope>
    <source>
        <strain evidence="3 4">DSM 12769</strain>
    </source>
</reference>
<evidence type="ECO:0000256" key="1">
    <source>
        <dbReference type="SAM" id="MobiDB-lite"/>
    </source>
</evidence>
<evidence type="ECO:0000256" key="2">
    <source>
        <dbReference type="SAM" id="Phobius"/>
    </source>
</evidence>
<name>A0A498C6I7_9GAMM</name>
<keyword evidence="2" id="KW-0472">Membrane</keyword>
<dbReference type="Proteomes" id="UP000275461">
    <property type="component" value="Unassembled WGS sequence"/>
</dbReference>
<dbReference type="EMBL" id="RCDA01000001">
    <property type="protein sequence ID" value="RLK50679.1"/>
    <property type="molecule type" value="Genomic_DNA"/>
</dbReference>
<comment type="caution">
    <text evidence="3">The sequence shown here is derived from an EMBL/GenBank/DDBJ whole genome shotgun (WGS) entry which is preliminary data.</text>
</comment>
<accession>A0A498C6I7</accession>
<keyword evidence="2" id="KW-1133">Transmembrane helix</keyword>
<organism evidence="3 4">
    <name type="scientific">Alkalispirillum mobile</name>
    <dbReference type="NCBI Taxonomy" id="85925"/>
    <lineage>
        <taxon>Bacteria</taxon>
        <taxon>Pseudomonadati</taxon>
        <taxon>Pseudomonadota</taxon>
        <taxon>Gammaproteobacteria</taxon>
        <taxon>Chromatiales</taxon>
        <taxon>Ectothiorhodospiraceae</taxon>
        <taxon>Alkalispirillum</taxon>
    </lineage>
</organism>
<gene>
    <name evidence="3" type="ORF">DFR31_0585</name>
</gene>
<keyword evidence="2" id="KW-0812">Transmembrane</keyword>
<protein>
    <submittedName>
        <fullName evidence="3">Uncharacterized protein DUF3149</fullName>
    </submittedName>
</protein>
<dbReference type="Pfam" id="PF11346">
    <property type="entry name" value="DUF3149"/>
    <property type="match status" value="1"/>
</dbReference>
<proteinExistence type="predicted"/>
<dbReference type="InterPro" id="IPR021494">
    <property type="entry name" value="DUF3149"/>
</dbReference>
<keyword evidence="4" id="KW-1185">Reference proteome</keyword>
<evidence type="ECO:0000313" key="4">
    <source>
        <dbReference type="Proteomes" id="UP000275461"/>
    </source>
</evidence>
<dbReference type="RefSeq" id="WP_121441147.1">
    <property type="nucleotide sequence ID" value="NZ_RCDA01000001.1"/>
</dbReference>